<dbReference type="AlphaFoldDB" id="A0A9D1DPS0"/>
<evidence type="ECO:0000256" key="7">
    <source>
        <dbReference type="ARBA" id="ARBA00023136"/>
    </source>
</evidence>
<gene>
    <name evidence="14" type="ORF">IAA54_03785</name>
</gene>
<dbReference type="InterPro" id="IPR047196">
    <property type="entry name" value="YidC_ALB_C"/>
</dbReference>
<evidence type="ECO:0000256" key="12">
    <source>
        <dbReference type="SAM" id="Phobius"/>
    </source>
</evidence>
<dbReference type="PANTHER" id="PTHR12428:SF65">
    <property type="entry name" value="CYTOCHROME C OXIDASE ASSEMBLY PROTEIN COX18, MITOCHONDRIAL"/>
    <property type="match status" value="1"/>
</dbReference>
<feature type="coiled-coil region" evidence="10">
    <location>
        <begin position="55"/>
        <end position="86"/>
    </location>
</feature>
<evidence type="ECO:0000256" key="3">
    <source>
        <dbReference type="ARBA" id="ARBA00022475"/>
    </source>
</evidence>
<dbReference type="GO" id="GO:0032977">
    <property type="term" value="F:membrane insertase activity"/>
    <property type="evidence" value="ECO:0007669"/>
    <property type="project" value="InterPro"/>
</dbReference>
<dbReference type="InterPro" id="IPR001708">
    <property type="entry name" value="YidC/ALB3/OXA1/COX18"/>
</dbReference>
<comment type="similarity">
    <text evidence="9">Belongs to the OXA1/ALB3/YidC family.</text>
</comment>
<dbReference type="PANTHER" id="PTHR12428">
    <property type="entry name" value="OXA1"/>
    <property type="match status" value="1"/>
</dbReference>
<evidence type="ECO:0000256" key="1">
    <source>
        <dbReference type="ARBA" id="ARBA00004651"/>
    </source>
</evidence>
<evidence type="ECO:0000259" key="13">
    <source>
        <dbReference type="Pfam" id="PF02096"/>
    </source>
</evidence>
<protein>
    <submittedName>
        <fullName evidence="14">YidC/Oxa1 family membrane protein insertase</fullName>
    </submittedName>
</protein>
<evidence type="ECO:0000256" key="4">
    <source>
        <dbReference type="ARBA" id="ARBA00022692"/>
    </source>
</evidence>
<keyword evidence="6 12" id="KW-1133">Transmembrane helix</keyword>
<reference evidence="14" key="2">
    <citation type="journal article" date="2021" name="PeerJ">
        <title>Extensive microbial diversity within the chicken gut microbiome revealed by metagenomics and culture.</title>
        <authorList>
            <person name="Gilroy R."/>
            <person name="Ravi A."/>
            <person name="Getino M."/>
            <person name="Pursley I."/>
            <person name="Horton D.L."/>
            <person name="Alikhan N.F."/>
            <person name="Baker D."/>
            <person name="Gharbi K."/>
            <person name="Hall N."/>
            <person name="Watson M."/>
            <person name="Adriaenssens E.M."/>
            <person name="Foster-Nyarko E."/>
            <person name="Jarju S."/>
            <person name="Secka A."/>
            <person name="Antonio M."/>
            <person name="Oren A."/>
            <person name="Chaudhuri R.R."/>
            <person name="La Ragione R."/>
            <person name="Hildebrand F."/>
            <person name="Pallen M.J."/>
        </authorList>
    </citation>
    <scope>NUCLEOTIDE SEQUENCE</scope>
    <source>
        <strain evidence="14">ChiSjej1B19-7085</strain>
    </source>
</reference>
<evidence type="ECO:0000256" key="5">
    <source>
        <dbReference type="ARBA" id="ARBA00022927"/>
    </source>
</evidence>
<keyword evidence="7 12" id="KW-0472">Membrane</keyword>
<keyword evidence="4 9" id="KW-0812">Transmembrane</keyword>
<feature type="domain" description="Membrane insertase YidC/Oxa/ALB C-terminal" evidence="13">
    <location>
        <begin position="26"/>
        <end position="281"/>
    </location>
</feature>
<dbReference type="GO" id="GO:0051205">
    <property type="term" value="P:protein insertion into membrane"/>
    <property type="evidence" value="ECO:0007669"/>
    <property type="project" value="TreeGrafter"/>
</dbReference>
<dbReference type="Pfam" id="PF02096">
    <property type="entry name" value="60KD_IMP"/>
    <property type="match status" value="1"/>
</dbReference>
<evidence type="ECO:0000256" key="8">
    <source>
        <dbReference type="ARBA" id="ARBA00023186"/>
    </source>
</evidence>
<keyword evidence="3" id="KW-1003">Cell membrane</keyword>
<dbReference type="GO" id="GO:0015031">
    <property type="term" value="P:protein transport"/>
    <property type="evidence" value="ECO:0007669"/>
    <property type="project" value="UniProtKB-KW"/>
</dbReference>
<sequence length="372" mass="41268">MIQIGNFFGSILGYLLWPLYFLFKNYGVAIIIFTIVVKLLMFPFSVKQQKSMAGNAKLQAKQKELQEKYSDNKEKLNQEIQKLYEKEGVNPMGGCLPMLIPFPIMIGIYYTVINPISNVLHISSAAVQQAAAMLQQLPGIGSMFSNSFYAEMQIIQHYDELRPHLDVANGGMFTADELSQIDFLSSGFDFLGLNLLGTPQGSPLSTMLWLIPVLCLVSSLGTQFITMKLQPGMQQQQGCMKLMLYGMPLFSAWLAYTLPGAVGFYWTISTLTSLLQTLITHKFYSPAQLVAKSEAQRIALREQEEAAVKPLPPHEQQKLAAQREARIAAQQKKKAAEAKPAEQPAQKKTSGQKPKGGNSSKGNVNDYLGSKK</sequence>
<keyword evidence="8" id="KW-0143">Chaperone</keyword>
<evidence type="ECO:0000256" key="9">
    <source>
        <dbReference type="RuleBase" id="RU003945"/>
    </source>
</evidence>
<dbReference type="Proteomes" id="UP000886785">
    <property type="component" value="Unassembled WGS sequence"/>
</dbReference>
<evidence type="ECO:0000313" key="14">
    <source>
        <dbReference type="EMBL" id="HIR56765.1"/>
    </source>
</evidence>
<feature type="compositionally biased region" description="Polar residues" evidence="11">
    <location>
        <begin position="349"/>
        <end position="363"/>
    </location>
</feature>
<reference evidence="14" key="1">
    <citation type="submission" date="2020-10" db="EMBL/GenBank/DDBJ databases">
        <authorList>
            <person name="Gilroy R."/>
        </authorList>
    </citation>
    <scope>NUCLEOTIDE SEQUENCE</scope>
    <source>
        <strain evidence="14">ChiSjej1B19-7085</strain>
    </source>
</reference>
<dbReference type="InterPro" id="IPR028055">
    <property type="entry name" value="YidC/Oxa/ALB_C"/>
</dbReference>
<keyword evidence="2" id="KW-0813">Transport</keyword>
<dbReference type="NCBIfam" id="TIGR03592">
    <property type="entry name" value="yidC_oxa1_cterm"/>
    <property type="match status" value="1"/>
</dbReference>
<dbReference type="CDD" id="cd20070">
    <property type="entry name" value="5TM_YidC_Alb3"/>
    <property type="match status" value="1"/>
</dbReference>
<evidence type="ECO:0000256" key="11">
    <source>
        <dbReference type="SAM" id="MobiDB-lite"/>
    </source>
</evidence>
<comment type="caution">
    <text evidence="14">The sequence shown here is derived from an EMBL/GenBank/DDBJ whole genome shotgun (WGS) entry which is preliminary data.</text>
</comment>
<dbReference type="GO" id="GO:0005886">
    <property type="term" value="C:plasma membrane"/>
    <property type="evidence" value="ECO:0007669"/>
    <property type="project" value="UniProtKB-SubCell"/>
</dbReference>
<feature type="transmembrane region" description="Helical" evidence="12">
    <location>
        <begin position="207"/>
        <end position="226"/>
    </location>
</feature>
<dbReference type="EMBL" id="DVHF01000043">
    <property type="protein sequence ID" value="HIR56765.1"/>
    <property type="molecule type" value="Genomic_DNA"/>
</dbReference>
<accession>A0A9D1DPS0</accession>
<comment type="subcellular location">
    <subcellularLocation>
        <location evidence="1">Cell membrane</location>
        <topology evidence="1">Multi-pass membrane protein</topology>
    </subcellularLocation>
    <subcellularLocation>
        <location evidence="9">Membrane</location>
        <topology evidence="9">Multi-pass membrane protein</topology>
    </subcellularLocation>
</comment>
<name>A0A9D1DPS0_9FIRM</name>
<feature type="region of interest" description="Disordered" evidence="11">
    <location>
        <begin position="304"/>
        <end position="372"/>
    </location>
</feature>
<feature type="transmembrane region" description="Helical" evidence="12">
    <location>
        <begin position="92"/>
        <end position="113"/>
    </location>
</feature>
<evidence type="ECO:0000256" key="10">
    <source>
        <dbReference type="SAM" id="Coils"/>
    </source>
</evidence>
<keyword evidence="10" id="KW-0175">Coiled coil</keyword>
<evidence type="ECO:0000313" key="15">
    <source>
        <dbReference type="Proteomes" id="UP000886785"/>
    </source>
</evidence>
<proteinExistence type="inferred from homology"/>
<keyword evidence="5" id="KW-0653">Protein transport</keyword>
<evidence type="ECO:0000256" key="2">
    <source>
        <dbReference type="ARBA" id="ARBA00022448"/>
    </source>
</evidence>
<evidence type="ECO:0000256" key="6">
    <source>
        <dbReference type="ARBA" id="ARBA00022989"/>
    </source>
</evidence>
<feature type="compositionally biased region" description="Basic and acidic residues" evidence="11">
    <location>
        <begin position="315"/>
        <end position="326"/>
    </location>
</feature>
<organism evidence="14 15">
    <name type="scientific">Candidatus Gallacutalibacter pullicola</name>
    <dbReference type="NCBI Taxonomy" id="2840830"/>
    <lineage>
        <taxon>Bacteria</taxon>
        <taxon>Bacillati</taxon>
        <taxon>Bacillota</taxon>
        <taxon>Clostridia</taxon>
        <taxon>Eubacteriales</taxon>
        <taxon>Candidatus Gallacutalibacter</taxon>
    </lineage>
</organism>